<dbReference type="Proteomes" id="UP000663828">
    <property type="component" value="Unassembled WGS sequence"/>
</dbReference>
<name>A0A816DSM5_ADIRI</name>
<keyword evidence="3" id="KW-1185">Reference proteome</keyword>
<gene>
    <name evidence="2" type="ORF">XAT740_LOCUS52763</name>
</gene>
<dbReference type="PROSITE" id="PS51257">
    <property type="entry name" value="PROKAR_LIPOPROTEIN"/>
    <property type="match status" value="1"/>
</dbReference>
<evidence type="ECO:0000256" key="1">
    <source>
        <dbReference type="SAM" id="Phobius"/>
    </source>
</evidence>
<keyword evidence="1" id="KW-0472">Membrane</keyword>
<keyword evidence="1" id="KW-0812">Transmembrane</keyword>
<keyword evidence="1" id="KW-1133">Transmembrane helix</keyword>
<sequence length="335" mass="39169">MLLPKRPKSSKLPYILCFLSIGCFVFVSLFSLKYYSYITLLTKPKTQLVNITCRQYIASDNRSFFERDYPQLNLPQQLSNFSYENSINQLRSFRLIVLSCARNIDRYIDNYRSHIEPILDLFHSSSSIHIFESDSKDKTAEKLRQWSRLHVYTHKKLINKYRDRTERLAYCRNTLLNKAHSLSPDYILFTDPDIFSADVSSFLSNFKYNQADWSVMAAGGRYGYYDIWALRTLSDSVMNYDVWHRVWNLSKSSENYCSKSISDQIIGIHGKHIPIEHGLVEVRSAFGGAALYKANSTYECQYDGKGPICEHVPFHLCIREKHNGRIFINPEFYID</sequence>
<organism evidence="2 3">
    <name type="scientific">Adineta ricciae</name>
    <name type="common">Rotifer</name>
    <dbReference type="NCBI Taxonomy" id="249248"/>
    <lineage>
        <taxon>Eukaryota</taxon>
        <taxon>Metazoa</taxon>
        <taxon>Spiralia</taxon>
        <taxon>Gnathifera</taxon>
        <taxon>Rotifera</taxon>
        <taxon>Eurotatoria</taxon>
        <taxon>Bdelloidea</taxon>
        <taxon>Adinetida</taxon>
        <taxon>Adinetidae</taxon>
        <taxon>Adineta</taxon>
    </lineage>
</organism>
<evidence type="ECO:0000313" key="3">
    <source>
        <dbReference type="Proteomes" id="UP000663828"/>
    </source>
</evidence>
<protein>
    <submittedName>
        <fullName evidence="2">Uncharacterized protein</fullName>
    </submittedName>
</protein>
<proteinExistence type="predicted"/>
<accession>A0A816DSM5</accession>
<dbReference type="AlphaFoldDB" id="A0A816DSM5"/>
<evidence type="ECO:0000313" key="2">
    <source>
        <dbReference type="EMBL" id="CAF1637742.1"/>
    </source>
</evidence>
<feature type="transmembrane region" description="Helical" evidence="1">
    <location>
        <begin position="12"/>
        <end position="35"/>
    </location>
</feature>
<dbReference type="InterPro" id="IPR029044">
    <property type="entry name" value="Nucleotide-diphossugar_trans"/>
</dbReference>
<dbReference type="SUPFAM" id="SSF53448">
    <property type="entry name" value="Nucleotide-diphospho-sugar transferases"/>
    <property type="match status" value="1"/>
</dbReference>
<comment type="caution">
    <text evidence="2">The sequence shown here is derived from an EMBL/GenBank/DDBJ whole genome shotgun (WGS) entry which is preliminary data.</text>
</comment>
<reference evidence="2" key="1">
    <citation type="submission" date="2021-02" db="EMBL/GenBank/DDBJ databases">
        <authorList>
            <person name="Nowell W R."/>
        </authorList>
    </citation>
    <scope>NUCLEOTIDE SEQUENCE</scope>
</reference>
<dbReference type="EMBL" id="CAJNOR010008799">
    <property type="protein sequence ID" value="CAF1637742.1"/>
    <property type="molecule type" value="Genomic_DNA"/>
</dbReference>
<dbReference type="CDD" id="cd00761">
    <property type="entry name" value="Glyco_tranf_GTA_type"/>
    <property type="match status" value="1"/>
</dbReference>